<feature type="region of interest" description="Disordered" evidence="6">
    <location>
        <begin position="314"/>
        <end position="356"/>
    </location>
</feature>
<evidence type="ECO:0000256" key="5">
    <source>
        <dbReference type="ARBA" id="ARBA00023136"/>
    </source>
</evidence>
<evidence type="ECO:0000256" key="4">
    <source>
        <dbReference type="ARBA" id="ARBA00022989"/>
    </source>
</evidence>
<evidence type="ECO:0000256" key="1">
    <source>
        <dbReference type="ARBA" id="ARBA00004141"/>
    </source>
</evidence>
<dbReference type="GO" id="GO:0005886">
    <property type="term" value="C:plasma membrane"/>
    <property type="evidence" value="ECO:0007669"/>
    <property type="project" value="TreeGrafter"/>
</dbReference>
<dbReference type="AlphaFoldDB" id="A0AAV1PGR0"/>
<evidence type="ECO:0000256" key="6">
    <source>
        <dbReference type="SAM" id="MobiDB-lite"/>
    </source>
</evidence>
<keyword evidence="5 7" id="KW-0472">Membrane</keyword>
<proteinExistence type="inferred from homology"/>
<feature type="transmembrane region" description="Helical" evidence="7">
    <location>
        <begin position="112"/>
        <end position="132"/>
    </location>
</feature>
<dbReference type="EMBL" id="CAWUFR010000135">
    <property type="protein sequence ID" value="CAK6969391.1"/>
    <property type="molecule type" value="Genomic_DNA"/>
</dbReference>
<comment type="subcellular location">
    <subcellularLocation>
        <location evidence="1">Membrane</location>
        <topology evidence="1">Multi-pass membrane protein</topology>
    </subcellularLocation>
</comment>
<feature type="domain" description="Phosphatidic acid phosphatase type 2/haloperoxidase" evidence="8">
    <location>
        <begin position="112"/>
        <end position="256"/>
    </location>
</feature>
<dbReference type="GO" id="GO:0007165">
    <property type="term" value="P:signal transduction"/>
    <property type="evidence" value="ECO:0007669"/>
    <property type="project" value="TreeGrafter"/>
</dbReference>
<comment type="caution">
    <text evidence="9">The sequence shown here is derived from an EMBL/GenBank/DDBJ whole genome shotgun (WGS) entry which is preliminary data.</text>
</comment>
<accession>A0AAV1PGR0</accession>
<reference evidence="9 10" key="1">
    <citation type="submission" date="2024-01" db="EMBL/GenBank/DDBJ databases">
        <authorList>
            <person name="Alioto T."/>
            <person name="Alioto T."/>
            <person name="Gomez Garrido J."/>
        </authorList>
    </citation>
    <scope>NUCLEOTIDE SEQUENCE [LARGE SCALE GENOMIC DNA]</scope>
</reference>
<feature type="transmembrane region" description="Helical" evidence="7">
    <location>
        <begin position="55"/>
        <end position="79"/>
    </location>
</feature>
<evidence type="ECO:0000256" key="2">
    <source>
        <dbReference type="ARBA" id="ARBA00008816"/>
    </source>
</evidence>
<dbReference type="Proteomes" id="UP001314229">
    <property type="component" value="Unassembled WGS sequence"/>
</dbReference>
<gene>
    <name evidence="9" type="ORF">FSCOSCO3_A022797</name>
</gene>
<dbReference type="PANTHER" id="PTHR10165:SF17">
    <property type="entry name" value="PHOSPHOLIPID PHOSPHATASE-RELATED PROTEIN TYPE 5"/>
    <property type="match status" value="1"/>
</dbReference>
<dbReference type="InterPro" id="IPR043216">
    <property type="entry name" value="PAP-like"/>
</dbReference>
<dbReference type="Pfam" id="PF01569">
    <property type="entry name" value="PAP2"/>
    <property type="match status" value="1"/>
</dbReference>
<keyword evidence="3 7" id="KW-0812">Transmembrane</keyword>
<feature type="transmembrane region" description="Helical" evidence="7">
    <location>
        <begin position="210"/>
        <end position="229"/>
    </location>
</feature>
<evidence type="ECO:0000256" key="3">
    <source>
        <dbReference type="ARBA" id="ARBA00022692"/>
    </source>
</evidence>
<sequence>MLYFQVVILAATVMLVYYCEFTDTFSVAQQGFICRDPALTKPDPGPEQDSLIQPVILYSVVGGLPVVLISGVELVIFLLHYNSNNLYDHEKVVVMGDCCYVNPMVRRTFRFLGVYVFGLFTTDIFVNAGQMVTGSLAPYFLSVCQPNYTTLGCQDTTDFVSRSDVCNGNPDDIMRARKTFPSKEAALSLYIAVYLAMYIMSCVASCGGRLMGPLLSLSLVSVAVLTGINRVAEYRNHWSDVIAGQAIGAAIAVFLVVFVVHYFKKRPMIPYSPSDVGTSNTDEASAQINHAMETGDKYIFTQPEQPTVNQLQREPHRVPPTSTCSRVGSRFPRDRQQRCNRPARDSSTLPAGKQMAYTDYQPQELISSVYSPLY</sequence>
<dbReference type="SMART" id="SM00014">
    <property type="entry name" value="acidPPc"/>
    <property type="match status" value="1"/>
</dbReference>
<protein>
    <submittedName>
        <fullName evidence="9">LOW QUALITY PROTEIN: phospholipid phosphatase-related protein type 5-like</fullName>
    </submittedName>
</protein>
<dbReference type="SUPFAM" id="SSF48317">
    <property type="entry name" value="Acid phosphatase/Vanadium-dependent haloperoxidase"/>
    <property type="match status" value="1"/>
</dbReference>
<dbReference type="PANTHER" id="PTHR10165">
    <property type="entry name" value="LIPID PHOSPHATE PHOSPHATASE"/>
    <property type="match status" value="1"/>
</dbReference>
<comment type="similarity">
    <text evidence="2">Belongs to the PA-phosphatase related phosphoesterase family.</text>
</comment>
<evidence type="ECO:0000259" key="8">
    <source>
        <dbReference type="SMART" id="SM00014"/>
    </source>
</evidence>
<evidence type="ECO:0000256" key="7">
    <source>
        <dbReference type="SAM" id="Phobius"/>
    </source>
</evidence>
<keyword evidence="4 7" id="KW-1133">Transmembrane helix</keyword>
<evidence type="ECO:0000313" key="10">
    <source>
        <dbReference type="Proteomes" id="UP001314229"/>
    </source>
</evidence>
<keyword evidence="10" id="KW-1185">Reference proteome</keyword>
<dbReference type="InterPro" id="IPR000326">
    <property type="entry name" value="PAP2/HPO"/>
</dbReference>
<dbReference type="GO" id="GO:0008195">
    <property type="term" value="F:phosphatidate phosphatase activity"/>
    <property type="evidence" value="ECO:0007669"/>
    <property type="project" value="TreeGrafter"/>
</dbReference>
<organism evidence="9 10">
    <name type="scientific">Scomber scombrus</name>
    <name type="common">Atlantic mackerel</name>
    <name type="synonym">Scomber vernalis</name>
    <dbReference type="NCBI Taxonomy" id="13677"/>
    <lineage>
        <taxon>Eukaryota</taxon>
        <taxon>Metazoa</taxon>
        <taxon>Chordata</taxon>
        <taxon>Craniata</taxon>
        <taxon>Vertebrata</taxon>
        <taxon>Euteleostomi</taxon>
        <taxon>Actinopterygii</taxon>
        <taxon>Neopterygii</taxon>
        <taxon>Teleostei</taxon>
        <taxon>Neoteleostei</taxon>
        <taxon>Acanthomorphata</taxon>
        <taxon>Pelagiaria</taxon>
        <taxon>Scombriformes</taxon>
        <taxon>Scombridae</taxon>
        <taxon>Scomber</taxon>
    </lineage>
</organism>
<evidence type="ECO:0000313" key="9">
    <source>
        <dbReference type="EMBL" id="CAK6969391.1"/>
    </source>
</evidence>
<name>A0AAV1PGR0_SCOSC</name>
<dbReference type="GO" id="GO:0006644">
    <property type="term" value="P:phospholipid metabolic process"/>
    <property type="evidence" value="ECO:0007669"/>
    <property type="project" value="InterPro"/>
</dbReference>
<dbReference type="CDD" id="cd03384">
    <property type="entry name" value="PAP2_wunen"/>
    <property type="match status" value="1"/>
</dbReference>
<dbReference type="Gene3D" id="1.20.144.10">
    <property type="entry name" value="Phosphatidic acid phosphatase type 2/haloperoxidase"/>
    <property type="match status" value="1"/>
</dbReference>
<feature type="transmembrane region" description="Helical" evidence="7">
    <location>
        <begin position="185"/>
        <end position="203"/>
    </location>
</feature>
<dbReference type="GO" id="GO:0046839">
    <property type="term" value="P:phospholipid dephosphorylation"/>
    <property type="evidence" value="ECO:0007669"/>
    <property type="project" value="TreeGrafter"/>
</dbReference>
<dbReference type="InterPro" id="IPR036938">
    <property type="entry name" value="PAP2/HPO_sf"/>
</dbReference>
<feature type="transmembrane region" description="Helical" evidence="7">
    <location>
        <begin position="241"/>
        <end position="263"/>
    </location>
</feature>